<keyword evidence="1" id="KW-0472">Membrane</keyword>
<reference evidence="2 3" key="1">
    <citation type="journal article" date="2014" name="Genome Announc.">
        <title>Genome Sequence of the Microsporidian Species Nematocida sp1 Strain ERTm6 (ATCC PRA-372).</title>
        <authorList>
            <person name="Bakowski M.A."/>
            <person name="Priest M."/>
            <person name="Young S."/>
            <person name="Cuomo C.A."/>
            <person name="Troemel E.R."/>
        </authorList>
    </citation>
    <scope>NUCLEOTIDE SEQUENCE [LARGE SCALE GENOMIC DNA]</scope>
    <source>
        <strain evidence="2 3">ERTm6</strain>
    </source>
</reference>
<dbReference type="AlphaFoldDB" id="A0A086J341"/>
<evidence type="ECO:0000256" key="1">
    <source>
        <dbReference type="SAM" id="Phobius"/>
    </source>
</evidence>
<evidence type="ECO:0000313" key="2">
    <source>
        <dbReference type="EMBL" id="KFG26559.1"/>
    </source>
</evidence>
<dbReference type="RefSeq" id="XP_052905114.1">
    <property type="nucleotide sequence ID" value="XM_053048354.1"/>
</dbReference>
<evidence type="ECO:0008006" key="4">
    <source>
        <dbReference type="Google" id="ProtNLM"/>
    </source>
</evidence>
<keyword evidence="1" id="KW-0812">Transmembrane</keyword>
<comment type="caution">
    <text evidence="2">The sequence shown here is derived from an EMBL/GenBank/DDBJ whole genome shotgun (WGS) entry which is preliminary data.</text>
</comment>
<dbReference type="EMBL" id="AKIJ01000002">
    <property type="protein sequence ID" value="KFG26559.1"/>
    <property type="molecule type" value="Genomic_DNA"/>
</dbReference>
<protein>
    <recommendedName>
        <fullName evidence="4">t-SNARE coiled-coil homology domain-containing protein</fullName>
    </recommendedName>
</protein>
<gene>
    <name evidence="2" type="ORF">NESG_00710</name>
</gene>
<keyword evidence="3" id="KW-1185">Reference proteome</keyword>
<evidence type="ECO:0000313" key="3">
    <source>
        <dbReference type="Proteomes" id="UP000054524"/>
    </source>
</evidence>
<keyword evidence="1" id="KW-1133">Transmembrane helix</keyword>
<dbReference type="Gene3D" id="1.20.5.110">
    <property type="match status" value="1"/>
</dbReference>
<dbReference type="HOGENOM" id="CLU_1315721_0_0_1"/>
<dbReference type="GeneID" id="77675683"/>
<feature type="transmembrane region" description="Helical" evidence="1">
    <location>
        <begin position="188"/>
        <end position="208"/>
    </location>
</feature>
<dbReference type="Proteomes" id="UP000054524">
    <property type="component" value="Unassembled WGS sequence"/>
</dbReference>
<sequence>MEIAFHSNKCALKDSLRLIKIGKNPCWKKRYQLFKYASGLISANESIISLKSDISEYNMQEFNELIAQYTAHANIFISRKGECVVCLKNCLEDLQNPEAALFLDEEIITARSSPEMEITDEKIAQVADKMKRLNTKTEFMESIINMQTEDLDRVSYSSTSMVNYSESHLSQLEEALRKKKRAVIIKRWLGGVVVFFCFLSLLLLRPFII</sequence>
<proteinExistence type="predicted"/>
<accession>A0A086J341</accession>
<organism evidence="2 3">
    <name type="scientific">Nematocida ausubeli (strain ATCC PRA-371 / ERTm2)</name>
    <name type="common">Nematode killer fungus</name>
    <dbReference type="NCBI Taxonomy" id="1913371"/>
    <lineage>
        <taxon>Eukaryota</taxon>
        <taxon>Fungi</taxon>
        <taxon>Fungi incertae sedis</taxon>
        <taxon>Microsporidia</taxon>
        <taxon>Nematocida</taxon>
    </lineage>
</organism>
<name>A0A086J341_NEMA1</name>